<reference evidence="2 3" key="1">
    <citation type="submission" date="2023-03" db="EMBL/GenBank/DDBJ databases">
        <title>High recombination rates correlate with genetic variation in Cardiocondyla obscurior ants.</title>
        <authorList>
            <person name="Errbii M."/>
        </authorList>
    </citation>
    <scope>NUCLEOTIDE SEQUENCE [LARGE SCALE GENOMIC DNA]</scope>
    <source>
        <strain evidence="2">Alpha-2009</strain>
        <tissue evidence="2">Whole body</tissue>
    </source>
</reference>
<dbReference type="AlphaFoldDB" id="A0AAW2F181"/>
<gene>
    <name evidence="2" type="ORF">PUN28_014933</name>
</gene>
<feature type="transmembrane region" description="Helical" evidence="1">
    <location>
        <begin position="37"/>
        <end position="58"/>
    </location>
</feature>
<comment type="caution">
    <text evidence="2">The sequence shown here is derived from an EMBL/GenBank/DDBJ whole genome shotgun (WGS) entry which is preliminary data.</text>
</comment>
<proteinExistence type="predicted"/>
<keyword evidence="3" id="KW-1185">Reference proteome</keyword>
<keyword evidence="1" id="KW-0812">Transmembrane</keyword>
<keyword evidence="1" id="KW-0472">Membrane</keyword>
<protein>
    <submittedName>
        <fullName evidence="2">Uncharacterized protein</fullName>
    </submittedName>
</protein>
<keyword evidence="1" id="KW-1133">Transmembrane helix</keyword>
<evidence type="ECO:0000256" key="1">
    <source>
        <dbReference type="SAM" id="Phobius"/>
    </source>
</evidence>
<dbReference type="EMBL" id="JADYXP020000016">
    <property type="protein sequence ID" value="KAL0108000.1"/>
    <property type="molecule type" value="Genomic_DNA"/>
</dbReference>
<organism evidence="2 3">
    <name type="scientific">Cardiocondyla obscurior</name>
    <dbReference type="NCBI Taxonomy" id="286306"/>
    <lineage>
        <taxon>Eukaryota</taxon>
        <taxon>Metazoa</taxon>
        <taxon>Ecdysozoa</taxon>
        <taxon>Arthropoda</taxon>
        <taxon>Hexapoda</taxon>
        <taxon>Insecta</taxon>
        <taxon>Pterygota</taxon>
        <taxon>Neoptera</taxon>
        <taxon>Endopterygota</taxon>
        <taxon>Hymenoptera</taxon>
        <taxon>Apocrita</taxon>
        <taxon>Aculeata</taxon>
        <taxon>Formicoidea</taxon>
        <taxon>Formicidae</taxon>
        <taxon>Myrmicinae</taxon>
        <taxon>Cardiocondyla</taxon>
    </lineage>
</organism>
<sequence>MFTSVVHQICVPYSAKAFSHSTRPFCKMSKADTRPSLFVASTTFGVFAISSVISLNSLSMRSNRSASTGNCRRMSSDDMKMLSRCIQLFLPRRYFLQELHLKFEKENYYFTWDFLNYKLSSLALIKVAPVRACIFLSVSVLHCGHASKILHNS</sequence>
<evidence type="ECO:0000313" key="3">
    <source>
        <dbReference type="Proteomes" id="UP001430953"/>
    </source>
</evidence>
<evidence type="ECO:0000313" key="2">
    <source>
        <dbReference type="EMBL" id="KAL0108000.1"/>
    </source>
</evidence>
<dbReference type="Proteomes" id="UP001430953">
    <property type="component" value="Unassembled WGS sequence"/>
</dbReference>
<name>A0AAW2F181_9HYME</name>
<accession>A0AAW2F181</accession>